<reference evidence="13 14" key="1">
    <citation type="submission" date="2019-11" db="EMBL/GenBank/DDBJ databases">
        <title>Whole-genome sequence of the anaerobic purple sulfur bacterium Allochromatium palmeri DSM 15591.</title>
        <authorList>
            <person name="Kyndt J.A."/>
            <person name="Meyer T.E."/>
        </authorList>
    </citation>
    <scope>NUCLEOTIDE SEQUENCE [LARGE SCALE GENOMIC DNA]</scope>
    <source>
        <strain evidence="13 14">DSM 15591</strain>
    </source>
</reference>
<evidence type="ECO:0000259" key="12">
    <source>
        <dbReference type="PROSITE" id="PS50111"/>
    </source>
</evidence>
<dbReference type="SUPFAM" id="SSF58104">
    <property type="entry name" value="Methyl-accepting chemotaxis protein (MCP) signaling domain"/>
    <property type="match status" value="1"/>
</dbReference>
<evidence type="ECO:0000256" key="3">
    <source>
        <dbReference type="ARBA" id="ARBA00022481"/>
    </source>
</evidence>
<keyword evidence="8 10" id="KW-0807">Transducer</keyword>
<evidence type="ECO:0000256" key="10">
    <source>
        <dbReference type="PROSITE-ProRule" id="PRU00284"/>
    </source>
</evidence>
<dbReference type="AlphaFoldDB" id="A0A6N8ECQ0"/>
<dbReference type="InterPro" id="IPR004090">
    <property type="entry name" value="Chemotax_Me-accpt_rcpt"/>
</dbReference>
<evidence type="ECO:0000256" key="4">
    <source>
        <dbReference type="ARBA" id="ARBA00022500"/>
    </source>
</evidence>
<evidence type="ECO:0000256" key="9">
    <source>
        <dbReference type="ARBA" id="ARBA00029447"/>
    </source>
</evidence>
<evidence type="ECO:0000256" key="6">
    <source>
        <dbReference type="ARBA" id="ARBA00022989"/>
    </source>
</evidence>
<dbReference type="GO" id="GO:0004888">
    <property type="term" value="F:transmembrane signaling receptor activity"/>
    <property type="evidence" value="ECO:0007669"/>
    <property type="project" value="InterPro"/>
</dbReference>
<keyword evidence="7 11" id="KW-0472">Membrane</keyword>
<accession>A0A6N8ECQ0</accession>
<protein>
    <submittedName>
        <fullName evidence="13">Chemotaxis protein</fullName>
    </submittedName>
</protein>
<evidence type="ECO:0000256" key="5">
    <source>
        <dbReference type="ARBA" id="ARBA00022692"/>
    </source>
</evidence>
<dbReference type="InterPro" id="IPR004089">
    <property type="entry name" value="MCPsignal_dom"/>
</dbReference>
<keyword evidence="3" id="KW-0488">Methylation</keyword>
<dbReference type="Gene3D" id="1.10.287.950">
    <property type="entry name" value="Methyl-accepting chemotaxis protein"/>
    <property type="match status" value="1"/>
</dbReference>
<feature type="domain" description="Methyl-accepting transducer" evidence="12">
    <location>
        <begin position="184"/>
        <end position="318"/>
    </location>
</feature>
<dbReference type="SMART" id="SM00283">
    <property type="entry name" value="MA"/>
    <property type="match status" value="1"/>
</dbReference>
<dbReference type="PROSITE" id="PS50111">
    <property type="entry name" value="CHEMOTAXIS_TRANSDUC_2"/>
    <property type="match status" value="1"/>
</dbReference>
<dbReference type="GO" id="GO:0006935">
    <property type="term" value="P:chemotaxis"/>
    <property type="evidence" value="ECO:0007669"/>
    <property type="project" value="UniProtKB-KW"/>
</dbReference>
<comment type="similarity">
    <text evidence="9">Belongs to the methyl-accepting chemotaxis (MCP) protein family.</text>
</comment>
<evidence type="ECO:0000256" key="2">
    <source>
        <dbReference type="ARBA" id="ARBA00022475"/>
    </source>
</evidence>
<dbReference type="PANTHER" id="PTHR32089:SF39">
    <property type="entry name" value="METHYL-ACCEPTING CHEMOTAXIS PROTEIN HLYB"/>
    <property type="match status" value="1"/>
</dbReference>
<evidence type="ECO:0000256" key="11">
    <source>
        <dbReference type="SAM" id="Phobius"/>
    </source>
</evidence>
<dbReference type="GO" id="GO:0005886">
    <property type="term" value="C:plasma membrane"/>
    <property type="evidence" value="ECO:0007669"/>
    <property type="project" value="UniProtKB-SubCell"/>
</dbReference>
<evidence type="ECO:0000256" key="1">
    <source>
        <dbReference type="ARBA" id="ARBA00004651"/>
    </source>
</evidence>
<keyword evidence="6 11" id="KW-1133">Transmembrane helix</keyword>
<comment type="subcellular location">
    <subcellularLocation>
        <location evidence="1">Cell membrane</location>
        <topology evidence="1">Multi-pass membrane protein</topology>
    </subcellularLocation>
</comment>
<dbReference type="OrthoDB" id="5573670at2"/>
<dbReference type="PRINTS" id="PR00260">
    <property type="entry name" value="CHEMTRNSDUCR"/>
</dbReference>
<evidence type="ECO:0000256" key="7">
    <source>
        <dbReference type="ARBA" id="ARBA00023136"/>
    </source>
</evidence>
<dbReference type="Proteomes" id="UP000434044">
    <property type="component" value="Unassembled WGS sequence"/>
</dbReference>
<evidence type="ECO:0000313" key="13">
    <source>
        <dbReference type="EMBL" id="MTW20406.1"/>
    </source>
</evidence>
<keyword evidence="14" id="KW-1185">Reference proteome</keyword>
<keyword evidence="2" id="KW-1003">Cell membrane</keyword>
<dbReference type="Pfam" id="PF00015">
    <property type="entry name" value="MCPsignal"/>
    <property type="match status" value="1"/>
</dbReference>
<dbReference type="EMBL" id="WNKT01000006">
    <property type="protein sequence ID" value="MTW20406.1"/>
    <property type="molecule type" value="Genomic_DNA"/>
</dbReference>
<keyword evidence="5 11" id="KW-0812">Transmembrane</keyword>
<evidence type="ECO:0000313" key="14">
    <source>
        <dbReference type="Proteomes" id="UP000434044"/>
    </source>
</evidence>
<comment type="caution">
    <text evidence="13">The sequence shown here is derived from an EMBL/GenBank/DDBJ whole genome shotgun (WGS) entry which is preliminary data.</text>
</comment>
<organism evidence="13 14">
    <name type="scientific">Allochromatium palmeri</name>
    <dbReference type="NCBI Taxonomy" id="231048"/>
    <lineage>
        <taxon>Bacteria</taxon>
        <taxon>Pseudomonadati</taxon>
        <taxon>Pseudomonadota</taxon>
        <taxon>Gammaproteobacteria</taxon>
        <taxon>Chromatiales</taxon>
        <taxon>Chromatiaceae</taxon>
        <taxon>Allochromatium</taxon>
    </lineage>
</organism>
<feature type="transmembrane region" description="Helical" evidence="11">
    <location>
        <begin position="33"/>
        <end position="57"/>
    </location>
</feature>
<gene>
    <name evidence="13" type="ORF">GJ668_04750</name>
</gene>
<proteinExistence type="inferred from homology"/>
<name>A0A6N8ECQ0_9GAMM</name>
<keyword evidence="4" id="KW-0145">Chemotaxis</keyword>
<dbReference type="GO" id="GO:0007165">
    <property type="term" value="P:signal transduction"/>
    <property type="evidence" value="ECO:0007669"/>
    <property type="project" value="UniProtKB-KW"/>
</dbReference>
<sequence length="406" mass="45339">MKLAWIQVEAMREFLPGHWPPLLLSLVPLGLSLWPGLVPGWLGVLLVGLIWPLWLVFRPRQAASRDFRAPDSAPTFEYEHDFLDLVVETDRLFGPLMMELKELVQQARDLVGHAASDLHASFNGLSGESKAQQQLVMRLISNGEDRSNPSQNKLIDINDFLAANSRLLGQNVERLIDMGKHSVKVAHQIDDLSSHMSRIFDQLDGSKRIARQTNLLALNAAIEAARAGEAGRGFAVVAQEVRKLSQDATDFNDQIRQQVEQAQSVFAETREIVGRMASQDMNASISAKGSMDEMIYQVQALNAQMSAGLSELNLIVDRLQSNVGSAIRLLQFEDIARQVLERAEIRITLMERFVAELRLIPLEQTRSSDDMIQARARLEALQADLVATSHRAVSQKSMDEGDIELF</sequence>
<evidence type="ECO:0000256" key="8">
    <source>
        <dbReference type="ARBA" id="ARBA00023224"/>
    </source>
</evidence>
<dbReference type="PANTHER" id="PTHR32089">
    <property type="entry name" value="METHYL-ACCEPTING CHEMOTAXIS PROTEIN MCPB"/>
    <property type="match status" value="1"/>
</dbReference>